<evidence type="ECO:0000313" key="3">
    <source>
        <dbReference type="EMBL" id="CAL6029790.1"/>
    </source>
</evidence>
<gene>
    <name evidence="3" type="ORF">HINF_LOCUS32667</name>
    <name evidence="2" type="ORF">HINF_LOCUS46847</name>
</gene>
<evidence type="ECO:0000313" key="4">
    <source>
        <dbReference type="Proteomes" id="UP001642409"/>
    </source>
</evidence>
<dbReference type="AlphaFoldDB" id="A0AA86UP35"/>
<name>A0AA86UP35_9EUKA</name>
<feature type="region of interest" description="Disordered" evidence="1">
    <location>
        <begin position="503"/>
        <end position="539"/>
    </location>
</feature>
<protein>
    <submittedName>
        <fullName evidence="2">Uncharacterized protein</fullName>
    </submittedName>
</protein>
<accession>A0AA86UP35</accession>
<dbReference type="EMBL" id="CATOUU010000916">
    <property type="protein sequence ID" value="CAI9959202.1"/>
    <property type="molecule type" value="Genomic_DNA"/>
</dbReference>
<comment type="caution">
    <text evidence="2">The sequence shown here is derived from an EMBL/GenBank/DDBJ whole genome shotgun (WGS) entry which is preliminary data.</text>
</comment>
<evidence type="ECO:0000256" key="1">
    <source>
        <dbReference type="SAM" id="MobiDB-lite"/>
    </source>
</evidence>
<reference evidence="2" key="1">
    <citation type="submission" date="2023-06" db="EMBL/GenBank/DDBJ databases">
        <authorList>
            <person name="Kurt Z."/>
        </authorList>
    </citation>
    <scope>NUCLEOTIDE SEQUENCE</scope>
</reference>
<proteinExistence type="predicted"/>
<feature type="compositionally biased region" description="Basic and acidic residues" evidence="1">
    <location>
        <begin position="503"/>
        <end position="522"/>
    </location>
</feature>
<dbReference type="EMBL" id="CAXDID020000112">
    <property type="protein sequence ID" value="CAL6029790.1"/>
    <property type="molecule type" value="Genomic_DNA"/>
</dbReference>
<evidence type="ECO:0000313" key="2">
    <source>
        <dbReference type="EMBL" id="CAI9959202.1"/>
    </source>
</evidence>
<reference evidence="3 4" key="2">
    <citation type="submission" date="2024-07" db="EMBL/GenBank/DDBJ databases">
        <authorList>
            <person name="Akdeniz Z."/>
        </authorList>
    </citation>
    <scope>NUCLEOTIDE SEQUENCE [LARGE SCALE GENOMIC DNA]</scope>
</reference>
<dbReference type="Proteomes" id="UP001642409">
    <property type="component" value="Unassembled WGS sequence"/>
</dbReference>
<feature type="compositionally biased region" description="Low complexity" evidence="1">
    <location>
        <begin position="523"/>
        <end position="537"/>
    </location>
</feature>
<sequence length="684" mass="78741">MRTSHVSIRFDSFLRRSGSSSRLLYRYILQSKGYYFASKMQEINPEIQQTATVQIPAFVYTQKLEPRIELSLYTNLQQPFQINQPLLQDQIVVFQDQSQLKIVYSENKTDIPENMDIFQFATPIIQNFQLRLPISQDIKPVTKLLFESTSYEQVVTLKEAESRLEAEQCVFIDGNESLLHVWLCIEVASIDVAICDIQLVGMNIVKKQMLLNLVVKGLVLQPIFAEILDALAFETKFVQWSVPSEKVLAQIEEQKSLLLYGDILQQSTGLKVLKMNINQVHLGAIKQLQKLIFGKLVDSKAYLIDQSQVNVQVVVSRLQFNTRSADSMQEPIYHECSRNQLYPQSILSHTSPCFRQSNLQLALLSYPKSCYLVASSSTVTPQFWTGSFQDNAVQIQVQSIQQLSATKPLNHNNTYFNTLQQMSPFERLLNTQCVRLNLTTADTLYLTFYNPLDNSVQSRLQLPLSSFPSCSYEAELNSRDFVVQIKEAQVIISSKNLFTEPKLIKDGSKPDLQRNQSKKELPKQYQPPKQQEPTQQQDKFKEFKVESTIQVNKYEFKDDGVKTGGLKSEGSHKSLAKFKYDEEIAISPIQKFRPQNISEQQQRQIATNYITSEQEQRGYKIQTPVVQTEDMVIKRQQTRKITKFEDYKLVRGQIGLVRSVEQDLGEKVICETKKRAERIRIINE</sequence>
<organism evidence="2">
    <name type="scientific">Hexamita inflata</name>
    <dbReference type="NCBI Taxonomy" id="28002"/>
    <lineage>
        <taxon>Eukaryota</taxon>
        <taxon>Metamonada</taxon>
        <taxon>Diplomonadida</taxon>
        <taxon>Hexamitidae</taxon>
        <taxon>Hexamitinae</taxon>
        <taxon>Hexamita</taxon>
    </lineage>
</organism>
<keyword evidence="4" id="KW-1185">Reference proteome</keyword>